<dbReference type="PANTHER" id="PTHR37304">
    <property type="entry name" value="MEMBRANE PROTEIN-RELATED"/>
    <property type="match status" value="1"/>
</dbReference>
<dbReference type="AlphaFoldDB" id="A0A419ESE0"/>
<dbReference type="Proteomes" id="UP000285961">
    <property type="component" value="Unassembled WGS sequence"/>
</dbReference>
<keyword evidence="1" id="KW-1133">Transmembrane helix</keyword>
<name>A0A419ESE0_9BACT</name>
<evidence type="ECO:0000256" key="1">
    <source>
        <dbReference type="SAM" id="Phobius"/>
    </source>
</evidence>
<evidence type="ECO:0000313" key="3">
    <source>
        <dbReference type="Proteomes" id="UP000285961"/>
    </source>
</evidence>
<comment type="caution">
    <text evidence="2">The sequence shown here is derived from an EMBL/GenBank/DDBJ whole genome shotgun (WGS) entry which is preliminary data.</text>
</comment>
<dbReference type="InterPro" id="IPR007211">
    <property type="entry name" value="DUF378"/>
</dbReference>
<dbReference type="EMBL" id="QZKI01000116">
    <property type="protein sequence ID" value="RJP66435.1"/>
    <property type="molecule type" value="Genomic_DNA"/>
</dbReference>
<gene>
    <name evidence="2" type="ORF">C4532_16050</name>
</gene>
<feature type="transmembrane region" description="Helical" evidence="1">
    <location>
        <begin position="39"/>
        <end position="56"/>
    </location>
</feature>
<organism evidence="2 3">
    <name type="scientific">Candidatus Abyssobacteria bacterium SURF_17</name>
    <dbReference type="NCBI Taxonomy" id="2093361"/>
    <lineage>
        <taxon>Bacteria</taxon>
        <taxon>Pseudomonadati</taxon>
        <taxon>Candidatus Hydrogenedentota</taxon>
        <taxon>Candidatus Abyssobacteria</taxon>
    </lineage>
</organism>
<sequence>MKSLDVITLFFVVLGALNWGLVGIFSFDLIATIFGDMSVLSRIVYTLIGVAGIYQLSQFKIMHTRWTHAEAH</sequence>
<dbReference type="PANTHER" id="PTHR37304:SF1">
    <property type="entry name" value="MEMBRANE PROTEIN"/>
    <property type="match status" value="1"/>
</dbReference>
<protein>
    <submittedName>
        <fullName evidence="2">DUF378 domain-containing protein</fullName>
    </submittedName>
</protein>
<dbReference type="Pfam" id="PF04070">
    <property type="entry name" value="DUF378"/>
    <property type="match status" value="1"/>
</dbReference>
<feature type="transmembrane region" description="Helical" evidence="1">
    <location>
        <begin position="7"/>
        <end position="27"/>
    </location>
</feature>
<keyword evidence="1" id="KW-0472">Membrane</keyword>
<accession>A0A419ESE0</accession>
<proteinExistence type="predicted"/>
<keyword evidence="1" id="KW-0812">Transmembrane</keyword>
<reference evidence="2 3" key="1">
    <citation type="journal article" date="2017" name="ISME J.">
        <title>Energy and carbon metabolisms in a deep terrestrial subsurface fluid microbial community.</title>
        <authorList>
            <person name="Momper L."/>
            <person name="Jungbluth S.P."/>
            <person name="Lee M.D."/>
            <person name="Amend J.P."/>
        </authorList>
    </citation>
    <scope>NUCLEOTIDE SEQUENCE [LARGE SCALE GENOMIC DNA]</scope>
    <source>
        <strain evidence="2">SURF_17</strain>
    </source>
</reference>
<evidence type="ECO:0000313" key="2">
    <source>
        <dbReference type="EMBL" id="RJP66435.1"/>
    </source>
</evidence>